<dbReference type="Pfam" id="PF25448">
    <property type="entry name" value="DUF7897"/>
    <property type="match status" value="1"/>
</dbReference>
<evidence type="ECO:0000313" key="3">
    <source>
        <dbReference type="Proteomes" id="UP000256650"/>
    </source>
</evidence>
<reference evidence="2 3" key="1">
    <citation type="submission" date="2018-04" db="EMBL/GenBank/DDBJ databases">
        <title>Novel Campyloabacter and Helicobacter Species and Strains.</title>
        <authorList>
            <person name="Mannion A.J."/>
            <person name="Shen Z."/>
            <person name="Fox J.G."/>
        </authorList>
    </citation>
    <scope>NUCLEOTIDE SEQUENCE [LARGE SCALE GENOMIC DNA]</scope>
    <source>
        <strain evidence="2 3">MIT 99-5101</strain>
    </source>
</reference>
<name>A0A3D8IGZ7_9HELI</name>
<dbReference type="RefSeq" id="WP_115550727.1">
    <property type="nucleotide sequence ID" value="NZ_CAPHNE010000087.1"/>
</dbReference>
<accession>A0A3D8IGZ7</accession>
<keyword evidence="3" id="KW-1185">Reference proteome</keyword>
<dbReference type="EMBL" id="NXLS01000001">
    <property type="protein sequence ID" value="RDU64393.1"/>
    <property type="molecule type" value="Genomic_DNA"/>
</dbReference>
<feature type="domain" description="DUF7897" evidence="1">
    <location>
        <begin position="8"/>
        <end position="649"/>
    </location>
</feature>
<dbReference type="InterPro" id="IPR057219">
    <property type="entry name" value="DUF7897"/>
</dbReference>
<evidence type="ECO:0000259" key="1">
    <source>
        <dbReference type="Pfam" id="PF25448"/>
    </source>
</evidence>
<sequence length="668" mass="77800">MTEADVLHDITKIYKRIEAQNKQTNALYESIKTDKVPHFLESIFVQIPHNRESLLACLDRVIALQEAPLMNVLQKLEMQEEQIISLRMQLLKITCNFHMEKHQLLLEYITKERLLSPFLRALIQAVHKIGLCFNGFFIAWQRNLILGINRELNQKYNKDLQKILEVLKPSMEVSSTSTLSLKNILSQETLNDLPIQKDTLVNENEIGDRSYSVPVLKDSIYQAVAYADFFQEEFEELKKAFNAGIESLEKTPEVLPKLEQKNAHLHYLKTLKSALMQTNTNRLLESWRLVDKAWMAISTPLQIGHPLEYYEDHFRKAVAPEWDLRIARIYEGIDLLNPQEEQDCKISKESMLKFYQFYSSKAPHTEYKKEINSCVEESLLKTQSYGGLPALFYGAELNGLFSAQVVPNDEKVSKKYGKKIFYFPDRVRELSMAKPFMLLSSKTFPQDFLDFNRELLFFKKENWYKVYEIATIGHEFGHILWVSSDSELKMNASGQFKNIEEFKATMGGLAYYFLSPNQPLLKELIFNTIARAVGLIAWMKEDEVLPYYCEGLIHLEVLFGAGVLHYKGDFETTALEIKVNETTMQALKKQYLNVYNQLIVTYLNKQDAKVFLDNYALKDSEGNYKPIKSEIRAFVEDYYQQYQNIGQVTDTLTSEKWQETYKKQHNLN</sequence>
<proteinExistence type="predicted"/>
<dbReference type="OrthoDB" id="5372053at2"/>
<organism evidence="2 3">
    <name type="scientific">Helicobacter ganmani</name>
    <dbReference type="NCBI Taxonomy" id="60246"/>
    <lineage>
        <taxon>Bacteria</taxon>
        <taxon>Pseudomonadati</taxon>
        <taxon>Campylobacterota</taxon>
        <taxon>Epsilonproteobacteria</taxon>
        <taxon>Campylobacterales</taxon>
        <taxon>Helicobacteraceae</taxon>
        <taxon>Helicobacter</taxon>
    </lineage>
</organism>
<dbReference type="NCBIfam" id="NF033805">
    <property type="entry name" value="invasion_CiaB"/>
    <property type="match status" value="1"/>
</dbReference>
<gene>
    <name evidence="2" type="ORF">CQA43_00855</name>
</gene>
<dbReference type="GeneID" id="82534844"/>
<evidence type="ECO:0000313" key="2">
    <source>
        <dbReference type="EMBL" id="RDU64393.1"/>
    </source>
</evidence>
<dbReference type="AlphaFoldDB" id="A0A3D8IGZ7"/>
<dbReference type="Proteomes" id="UP000256650">
    <property type="component" value="Unassembled WGS sequence"/>
</dbReference>
<protein>
    <submittedName>
        <fullName evidence="2">Ciab protein</fullName>
    </submittedName>
</protein>
<comment type="caution">
    <text evidence="2">The sequence shown here is derived from an EMBL/GenBank/DDBJ whole genome shotgun (WGS) entry which is preliminary data.</text>
</comment>